<dbReference type="InterPro" id="IPR008928">
    <property type="entry name" value="6-hairpin_glycosidase_sf"/>
</dbReference>
<dbReference type="AlphaFoldDB" id="A0A1I3FFX1"/>
<dbReference type="SUPFAM" id="SSF48208">
    <property type="entry name" value="Six-hairpin glycosidases"/>
    <property type="match status" value="1"/>
</dbReference>
<dbReference type="InterPro" id="IPR012341">
    <property type="entry name" value="6hp_glycosidase-like_sf"/>
</dbReference>
<dbReference type="Pfam" id="PF22422">
    <property type="entry name" value="MGH1-like_GH"/>
    <property type="match status" value="1"/>
</dbReference>
<dbReference type="GO" id="GO:0005975">
    <property type="term" value="P:carbohydrate metabolic process"/>
    <property type="evidence" value="ECO:0007669"/>
    <property type="project" value="InterPro"/>
</dbReference>
<organism evidence="3 4">
    <name type="scientific">Planctomicrobium piriforme</name>
    <dbReference type="NCBI Taxonomy" id="1576369"/>
    <lineage>
        <taxon>Bacteria</taxon>
        <taxon>Pseudomonadati</taxon>
        <taxon>Planctomycetota</taxon>
        <taxon>Planctomycetia</taxon>
        <taxon>Planctomycetales</taxon>
        <taxon>Planctomycetaceae</taxon>
        <taxon>Planctomicrobium</taxon>
    </lineage>
</organism>
<dbReference type="InterPro" id="IPR032856">
    <property type="entry name" value="GDE_N_bis"/>
</dbReference>
<dbReference type="RefSeq" id="WP_092049196.1">
    <property type="nucleotide sequence ID" value="NZ_FOQD01000005.1"/>
</dbReference>
<evidence type="ECO:0000259" key="1">
    <source>
        <dbReference type="Pfam" id="PF14742"/>
    </source>
</evidence>
<protein>
    <submittedName>
        <fullName evidence="3">Glycogen debranching enzyme (Alpha-1,6-glucosidase)</fullName>
    </submittedName>
</protein>
<name>A0A1I3FFX1_9PLAN</name>
<dbReference type="Gene3D" id="1.50.10.10">
    <property type="match status" value="1"/>
</dbReference>
<dbReference type="STRING" id="1576369.SAMN05421753_105228"/>
<dbReference type="Proteomes" id="UP000199518">
    <property type="component" value="Unassembled WGS sequence"/>
</dbReference>
<accession>A0A1I3FFX1</accession>
<evidence type="ECO:0000313" key="4">
    <source>
        <dbReference type="Proteomes" id="UP000199518"/>
    </source>
</evidence>
<sequence>MEDVILVNDQWYFSATSPRADARTQVLKQGDTFAVFDRRGEMGKSGLGEQGLYHLGMRHLDQWEILLNGRRPMLLNSTIKEDNSLLVVECTTPDIHDGNEVTLPKGTLHVFRSITVQDSILYEHLRLTNYSRNPLELVIEYSYGADFHDMFEVRGAHRARRGEALPPEIEGKRVTLGYRGLDDVVRRTIIEFDGEVLQLTDRIAKVRVRLKPGQEQTLHATIGCLSGNAQFCVVSYAEAVEGTKTRLRRREQQRARIVTSNEQFNHWIDRSLADLQMLTTETVYGSYPYAGVPWFSTPFGRDGIITALQTLWLDPELSRGALSFLAATQATEKDPKSDAEPGKILHEMREGEMSALGEVPFRRYYGTVDATPLFVVLAGRYFRRTDDLAFIRDIWPNIKQAVNWMNTYGDADGDGFVEYQRCNDRGLVQQGWKDSDDSIFHSDGSPAEGPIALCEVQGYVYEAKLLAAELAEALDERDWAAELRQQAAVLKEYFNEKFWVRSINTFAIALDGRKRPCAVRSSNTGHLLYNGIVDAQHAGAVAETLMSEQSFNGWGIRTIAEGEARYNPMSYHNGSVWPHDTGIAAAGLARYGDQSRALQLVSGLFEASQYLDNARLPELFCGFPRLEGHSPTLYPVACSPQAWAAGAVFMLLQACLGMTFSPTKPQICFDHPRLPETLQWVRISNLRMKQGMVNMTLRRHPRDVGLNIDEKEGDIDIVLIA</sequence>
<proteinExistence type="predicted"/>
<gene>
    <name evidence="3" type="ORF">SAMN05421753_105228</name>
</gene>
<dbReference type="InterPro" id="IPR054491">
    <property type="entry name" value="MGH1-like_GH"/>
</dbReference>
<evidence type="ECO:0000313" key="3">
    <source>
        <dbReference type="EMBL" id="SFI10086.1"/>
    </source>
</evidence>
<dbReference type="Pfam" id="PF14742">
    <property type="entry name" value="GDE_N_bis"/>
    <property type="match status" value="1"/>
</dbReference>
<keyword evidence="4" id="KW-1185">Reference proteome</keyword>
<feature type="domain" description="Putative glycogen debranching enzyme N-terminal" evidence="1">
    <location>
        <begin position="27"/>
        <end position="219"/>
    </location>
</feature>
<dbReference type="OrthoDB" id="9759959at2"/>
<dbReference type="EMBL" id="FOQD01000005">
    <property type="protein sequence ID" value="SFI10086.1"/>
    <property type="molecule type" value="Genomic_DNA"/>
</dbReference>
<evidence type="ECO:0000259" key="2">
    <source>
        <dbReference type="Pfam" id="PF22422"/>
    </source>
</evidence>
<feature type="domain" description="Mannosylglycerate hydrolase MGH1-like glycoside hydrolase" evidence="2">
    <location>
        <begin position="307"/>
        <end position="609"/>
    </location>
</feature>
<reference evidence="4" key="1">
    <citation type="submission" date="2016-10" db="EMBL/GenBank/DDBJ databases">
        <authorList>
            <person name="Varghese N."/>
            <person name="Submissions S."/>
        </authorList>
    </citation>
    <scope>NUCLEOTIDE SEQUENCE [LARGE SCALE GENOMIC DNA]</scope>
    <source>
        <strain evidence="4">DSM 26348</strain>
    </source>
</reference>